<keyword evidence="1" id="KW-0862">Zinc</keyword>
<evidence type="ECO:0000313" key="3">
    <source>
        <dbReference type="EMBL" id="RYQ83214.1"/>
    </source>
</evidence>
<evidence type="ECO:0000256" key="1">
    <source>
        <dbReference type="PROSITE-ProRule" id="PRU00047"/>
    </source>
</evidence>
<feature type="domain" description="CCHC-type" evidence="2">
    <location>
        <begin position="141"/>
        <end position="157"/>
    </location>
</feature>
<sequence length="210" mass="23877">MESFGLPCVHMVGGSGLSEHDSYPKGLILDRWTKRIKQPRASCDGTRVGEISDTAYMSMHAAMLDDCRELVSLSCQFFEDYVDVKTRLAKERQSLREKHRQRLGVAEEASRVSVRDPLRARYKGCGRRVVTSREKFHRVQKCRLCGKGGHNSRKCQQSILRLVRLTKAWRQERGVRSTTNLSELAKLFLLAVMHRAGLSMAGCYALYLLA</sequence>
<dbReference type="PROSITE" id="PS50158">
    <property type="entry name" value="ZF_CCHC"/>
    <property type="match status" value="1"/>
</dbReference>
<dbReference type="GO" id="GO:0003676">
    <property type="term" value="F:nucleic acid binding"/>
    <property type="evidence" value="ECO:0007669"/>
    <property type="project" value="InterPro"/>
</dbReference>
<dbReference type="AlphaFoldDB" id="A0A444X0H7"/>
<dbReference type="EMBL" id="SDMP01000020">
    <property type="protein sequence ID" value="RYQ83214.1"/>
    <property type="molecule type" value="Genomic_DNA"/>
</dbReference>
<protein>
    <recommendedName>
        <fullName evidence="2">CCHC-type domain-containing protein</fullName>
    </recommendedName>
</protein>
<keyword evidence="1" id="KW-0479">Metal-binding</keyword>
<keyword evidence="1" id="KW-0863">Zinc-finger</keyword>
<dbReference type="Proteomes" id="UP000289738">
    <property type="component" value="Chromosome B10"/>
</dbReference>
<reference evidence="3 4" key="1">
    <citation type="submission" date="2019-01" db="EMBL/GenBank/DDBJ databases">
        <title>Sequencing of cultivated peanut Arachis hypogaea provides insights into genome evolution and oil improvement.</title>
        <authorList>
            <person name="Chen X."/>
        </authorList>
    </citation>
    <scope>NUCLEOTIDE SEQUENCE [LARGE SCALE GENOMIC DNA]</scope>
    <source>
        <strain evidence="4">cv. Fuhuasheng</strain>
        <tissue evidence="3">Leaves</tissue>
    </source>
</reference>
<keyword evidence="4" id="KW-1185">Reference proteome</keyword>
<organism evidence="3 4">
    <name type="scientific">Arachis hypogaea</name>
    <name type="common">Peanut</name>
    <dbReference type="NCBI Taxonomy" id="3818"/>
    <lineage>
        <taxon>Eukaryota</taxon>
        <taxon>Viridiplantae</taxon>
        <taxon>Streptophyta</taxon>
        <taxon>Embryophyta</taxon>
        <taxon>Tracheophyta</taxon>
        <taxon>Spermatophyta</taxon>
        <taxon>Magnoliopsida</taxon>
        <taxon>eudicotyledons</taxon>
        <taxon>Gunneridae</taxon>
        <taxon>Pentapetalae</taxon>
        <taxon>rosids</taxon>
        <taxon>fabids</taxon>
        <taxon>Fabales</taxon>
        <taxon>Fabaceae</taxon>
        <taxon>Papilionoideae</taxon>
        <taxon>50 kb inversion clade</taxon>
        <taxon>dalbergioids sensu lato</taxon>
        <taxon>Dalbergieae</taxon>
        <taxon>Pterocarpus clade</taxon>
        <taxon>Arachis</taxon>
    </lineage>
</organism>
<name>A0A444X0H7_ARAHY</name>
<evidence type="ECO:0000259" key="2">
    <source>
        <dbReference type="PROSITE" id="PS50158"/>
    </source>
</evidence>
<dbReference type="InterPro" id="IPR001878">
    <property type="entry name" value="Znf_CCHC"/>
</dbReference>
<proteinExistence type="predicted"/>
<evidence type="ECO:0000313" key="4">
    <source>
        <dbReference type="Proteomes" id="UP000289738"/>
    </source>
</evidence>
<comment type="caution">
    <text evidence="3">The sequence shown here is derived from an EMBL/GenBank/DDBJ whole genome shotgun (WGS) entry which is preliminary data.</text>
</comment>
<dbReference type="GO" id="GO:0008270">
    <property type="term" value="F:zinc ion binding"/>
    <property type="evidence" value="ECO:0007669"/>
    <property type="project" value="UniProtKB-KW"/>
</dbReference>
<gene>
    <name evidence="3" type="ORF">Ahy_B10g101856</name>
</gene>
<accession>A0A444X0H7</accession>